<evidence type="ECO:0000256" key="2">
    <source>
        <dbReference type="ARBA" id="ARBA00012438"/>
    </source>
</evidence>
<evidence type="ECO:0000256" key="5">
    <source>
        <dbReference type="ARBA" id="ARBA00022741"/>
    </source>
</evidence>
<accession>A0A5C5XM62</accession>
<dbReference type="Gene3D" id="1.10.287.130">
    <property type="match status" value="1"/>
</dbReference>
<evidence type="ECO:0000313" key="12">
    <source>
        <dbReference type="Proteomes" id="UP000316095"/>
    </source>
</evidence>
<dbReference type="EC" id="2.7.13.3" evidence="2"/>
<dbReference type="InterPro" id="IPR003594">
    <property type="entry name" value="HATPase_dom"/>
</dbReference>
<dbReference type="Gene3D" id="3.30.565.10">
    <property type="entry name" value="Histidine kinase-like ATPase, C-terminal domain"/>
    <property type="match status" value="1"/>
</dbReference>
<dbReference type="OrthoDB" id="9785252at2"/>
<evidence type="ECO:0000256" key="4">
    <source>
        <dbReference type="ARBA" id="ARBA00022679"/>
    </source>
</evidence>
<evidence type="ECO:0000259" key="10">
    <source>
        <dbReference type="PROSITE" id="PS50109"/>
    </source>
</evidence>
<keyword evidence="9" id="KW-1133">Transmembrane helix</keyword>
<dbReference type="InterPro" id="IPR004358">
    <property type="entry name" value="Sig_transdc_His_kin-like_C"/>
</dbReference>
<dbReference type="GO" id="GO:0005524">
    <property type="term" value="F:ATP binding"/>
    <property type="evidence" value="ECO:0007669"/>
    <property type="project" value="UniProtKB-KW"/>
</dbReference>
<name>A0A5C5XM62_9PLAN</name>
<feature type="transmembrane region" description="Helical" evidence="9">
    <location>
        <begin position="193"/>
        <end position="216"/>
    </location>
</feature>
<keyword evidence="6 11" id="KW-0418">Kinase</keyword>
<evidence type="ECO:0000256" key="3">
    <source>
        <dbReference type="ARBA" id="ARBA00022553"/>
    </source>
</evidence>
<keyword evidence="4 11" id="KW-0808">Transferase</keyword>
<feature type="domain" description="Histidine kinase" evidence="10">
    <location>
        <begin position="249"/>
        <end position="459"/>
    </location>
</feature>
<evidence type="ECO:0000256" key="1">
    <source>
        <dbReference type="ARBA" id="ARBA00000085"/>
    </source>
</evidence>
<sequence>MTSSPQRFEQNSHEAPAPLRNVSLATFRFPGAISVHWFINLRWVAVLGQFVTILAVWKLFQVPLNVEPLLITVAVTAFSNLILMFWYLSYRRTVVAPAHSRLWHYVLAIVMAVDLILLTCLLYFSGGPTNPFWIFFFVNLCLAGVELKAGIAWCLNFLAVFCFAYLLFDHQSLDVQGLEQLLPAIRKTSQITLVHNGVFCAFITCASVIVSFSTLVTSRLRQRDEDLRLLESQRIRGEKLEALGTLAAGAAHELATPLGTIAVIVGELQHAFKNHDIDPQIREDVTIIRAELDRCRAILNHMSAQAGEGSVEKKINVTGAELLDLIIKEVKDQDRVTVTITPAAKRCSMMLEPYVTAQALRGMIKNALEASAPESDVRVDMVSSGNNLQLTVEDKGEGIPEHILSRVGEPFFTTKGTGKGMGLGIFLARTVVERLGGTMKVASVPGKGTTVSCQLPCQQNQ</sequence>
<dbReference type="EMBL" id="SJPG01000001">
    <property type="protein sequence ID" value="TWT62822.1"/>
    <property type="molecule type" value="Genomic_DNA"/>
</dbReference>
<feature type="transmembrane region" description="Helical" evidence="9">
    <location>
        <begin position="154"/>
        <end position="173"/>
    </location>
</feature>
<dbReference type="InterPro" id="IPR036097">
    <property type="entry name" value="HisK_dim/P_sf"/>
</dbReference>
<gene>
    <name evidence="11" type="primary">regB</name>
    <name evidence="11" type="ORF">Pan54_35680</name>
</gene>
<dbReference type="InterPro" id="IPR003661">
    <property type="entry name" value="HisK_dim/P_dom"/>
</dbReference>
<keyword evidence="7" id="KW-0067">ATP-binding</keyword>
<reference evidence="11 12" key="1">
    <citation type="submission" date="2019-02" db="EMBL/GenBank/DDBJ databases">
        <title>Deep-cultivation of Planctomycetes and their phenomic and genomic characterization uncovers novel biology.</title>
        <authorList>
            <person name="Wiegand S."/>
            <person name="Jogler M."/>
            <person name="Boedeker C."/>
            <person name="Pinto D."/>
            <person name="Vollmers J."/>
            <person name="Rivas-Marin E."/>
            <person name="Kohn T."/>
            <person name="Peeters S.H."/>
            <person name="Heuer A."/>
            <person name="Rast P."/>
            <person name="Oberbeckmann S."/>
            <person name="Bunk B."/>
            <person name="Jeske O."/>
            <person name="Meyerdierks A."/>
            <person name="Storesund J.E."/>
            <person name="Kallscheuer N."/>
            <person name="Luecker S."/>
            <person name="Lage O.M."/>
            <person name="Pohl T."/>
            <person name="Merkel B.J."/>
            <person name="Hornburger P."/>
            <person name="Mueller R.-W."/>
            <person name="Bruemmer F."/>
            <person name="Labrenz M."/>
            <person name="Spormann A.M."/>
            <person name="Op Den Camp H."/>
            <person name="Overmann J."/>
            <person name="Amann R."/>
            <person name="Jetten M.S.M."/>
            <person name="Mascher T."/>
            <person name="Medema M.H."/>
            <person name="Devos D.P."/>
            <person name="Kaster A.-K."/>
            <person name="Ovreas L."/>
            <person name="Rohde M."/>
            <person name="Galperin M.Y."/>
            <person name="Jogler C."/>
        </authorList>
    </citation>
    <scope>NUCLEOTIDE SEQUENCE [LARGE SCALE GENOMIC DNA]</scope>
    <source>
        <strain evidence="11 12">Pan54</strain>
    </source>
</reference>
<dbReference type="CDD" id="cd00082">
    <property type="entry name" value="HisKA"/>
    <property type="match status" value="1"/>
</dbReference>
<keyword evidence="8" id="KW-0902">Two-component regulatory system</keyword>
<dbReference type="Proteomes" id="UP000316095">
    <property type="component" value="Unassembled WGS sequence"/>
</dbReference>
<evidence type="ECO:0000256" key="8">
    <source>
        <dbReference type="ARBA" id="ARBA00023012"/>
    </source>
</evidence>
<dbReference type="PANTHER" id="PTHR43065">
    <property type="entry name" value="SENSOR HISTIDINE KINASE"/>
    <property type="match status" value="1"/>
</dbReference>
<dbReference type="SMART" id="SM00388">
    <property type="entry name" value="HisKA"/>
    <property type="match status" value="1"/>
</dbReference>
<comment type="caution">
    <text evidence="11">The sequence shown here is derived from an EMBL/GenBank/DDBJ whole genome shotgun (WGS) entry which is preliminary data.</text>
</comment>
<dbReference type="SMART" id="SM00387">
    <property type="entry name" value="HATPase_c"/>
    <property type="match status" value="1"/>
</dbReference>
<proteinExistence type="predicted"/>
<evidence type="ECO:0000256" key="6">
    <source>
        <dbReference type="ARBA" id="ARBA00022777"/>
    </source>
</evidence>
<dbReference type="PROSITE" id="PS50109">
    <property type="entry name" value="HIS_KIN"/>
    <property type="match status" value="1"/>
</dbReference>
<dbReference type="SUPFAM" id="SSF47384">
    <property type="entry name" value="Homodimeric domain of signal transducing histidine kinase"/>
    <property type="match status" value="1"/>
</dbReference>
<evidence type="ECO:0000256" key="9">
    <source>
        <dbReference type="SAM" id="Phobius"/>
    </source>
</evidence>
<dbReference type="PRINTS" id="PR00344">
    <property type="entry name" value="BCTRLSENSOR"/>
</dbReference>
<keyword evidence="9" id="KW-0472">Membrane</keyword>
<comment type="catalytic activity">
    <reaction evidence="1">
        <text>ATP + protein L-histidine = ADP + protein N-phospho-L-histidine.</text>
        <dbReference type="EC" id="2.7.13.3"/>
    </reaction>
</comment>
<dbReference type="RefSeq" id="WP_146504641.1">
    <property type="nucleotide sequence ID" value="NZ_SJPG01000001.1"/>
</dbReference>
<dbReference type="GO" id="GO:0000155">
    <property type="term" value="F:phosphorelay sensor kinase activity"/>
    <property type="evidence" value="ECO:0007669"/>
    <property type="project" value="InterPro"/>
</dbReference>
<protein>
    <recommendedName>
        <fullName evidence="2">histidine kinase</fullName>
        <ecNumber evidence="2">2.7.13.3</ecNumber>
    </recommendedName>
</protein>
<feature type="transmembrane region" description="Helical" evidence="9">
    <location>
        <begin position="37"/>
        <end position="57"/>
    </location>
</feature>
<keyword evidence="9" id="KW-0812">Transmembrane</keyword>
<feature type="transmembrane region" description="Helical" evidence="9">
    <location>
        <begin position="69"/>
        <end position="90"/>
    </location>
</feature>
<dbReference type="AlphaFoldDB" id="A0A5C5XM62"/>
<dbReference type="InterPro" id="IPR036890">
    <property type="entry name" value="HATPase_C_sf"/>
</dbReference>
<dbReference type="Pfam" id="PF02518">
    <property type="entry name" value="HATPase_c"/>
    <property type="match status" value="1"/>
</dbReference>
<dbReference type="SUPFAM" id="SSF55874">
    <property type="entry name" value="ATPase domain of HSP90 chaperone/DNA topoisomerase II/histidine kinase"/>
    <property type="match status" value="1"/>
</dbReference>
<dbReference type="InterPro" id="IPR005467">
    <property type="entry name" value="His_kinase_dom"/>
</dbReference>
<dbReference type="PANTHER" id="PTHR43065:SF10">
    <property type="entry name" value="PEROXIDE STRESS-ACTIVATED HISTIDINE KINASE MAK3"/>
    <property type="match status" value="1"/>
</dbReference>
<dbReference type="CDD" id="cd00075">
    <property type="entry name" value="HATPase"/>
    <property type="match status" value="1"/>
</dbReference>
<keyword evidence="12" id="KW-1185">Reference proteome</keyword>
<organism evidence="11 12">
    <name type="scientific">Rubinisphaera italica</name>
    <dbReference type="NCBI Taxonomy" id="2527969"/>
    <lineage>
        <taxon>Bacteria</taxon>
        <taxon>Pseudomonadati</taxon>
        <taxon>Planctomycetota</taxon>
        <taxon>Planctomycetia</taxon>
        <taxon>Planctomycetales</taxon>
        <taxon>Planctomycetaceae</taxon>
        <taxon>Rubinisphaera</taxon>
    </lineage>
</organism>
<keyword evidence="3" id="KW-0597">Phosphoprotein</keyword>
<evidence type="ECO:0000313" key="11">
    <source>
        <dbReference type="EMBL" id="TWT62822.1"/>
    </source>
</evidence>
<feature type="transmembrane region" description="Helical" evidence="9">
    <location>
        <begin position="102"/>
        <end position="124"/>
    </location>
</feature>
<keyword evidence="5" id="KW-0547">Nucleotide-binding</keyword>
<evidence type="ECO:0000256" key="7">
    <source>
        <dbReference type="ARBA" id="ARBA00022840"/>
    </source>
</evidence>